<sequence length="225" mass="27175">MAGLVLNRRFLHPLKFNDNRKFGFLIRHIAKPKNVICHFKKAFMNRSLGFLLLFVLLYNCEKSKKNIYDLKPDKEYYYLLKENGDSIKIKTEPYRLNYSKPKFLIISRFNDNMKKFEVDCVLLKVKDKYYNYFNLDKKDSIDENSFVFLSKDPQIIENIIDTTGINYWKKGTEIYKMEGNGIYSRHLFFTNPTRYVLDFGKYYYDKDYKIYKIEETVRGNKITYK</sequence>
<evidence type="ECO:0008006" key="3">
    <source>
        <dbReference type="Google" id="ProtNLM"/>
    </source>
</evidence>
<proteinExistence type="predicted"/>
<dbReference type="EMBL" id="JPEP01000003">
    <property type="protein sequence ID" value="KEY17723.1"/>
    <property type="molecule type" value="Genomic_DNA"/>
</dbReference>
<protein>
    <recommendedName>
        <fullName evidence="3">Lipoprotein</fullName>
    </recommendedName>
</protein>
<accession>A0ABR4TUQ6</accession>
<evidence type="ECO:0000313" key="2">
    <source>
        <dbReference type="Proteomes" id="UP000028349"/>
    </source>
</evidence>
<comment type="caution">
    <text evidence="1">The sequence shown here is derived from an EMBL/GenBank/DDBJ whole genome shotgun (WGS) entry which is preliminary data.</text>
</comment>
<dbReference type="Proteomes" id="UP000028349">
    <property type="component" value="Unassembled WGS sequence"/>
</dbReference>
<gene>
    <name evidence="1" type="ORF">HY04_14850</name>
</gene>
<name>A0ABR4TUQ6_9FLAO</name>
<reference evidence="1 2" key="1">
    <citation type="submission" date="2014-07" db="EMBL/GenBank/DDBJ databases">
        <authorList>
            <person name="Pisani N.G."/>
            <person name="Newman J.D."/>
        </authorList>
    </citation>
    <scope>NUCLEOTIDE SEQUENCE [LARGE SCALE GENOMIC DNA]</scope>
    <source>
        <strain evidence="1 2">LMG 24720</strain>
    </source>
</reference>
<evidence type="ECO:0000313" key="1">
    <source>
        <dbReference type="EMBL" id="KEY17723.1"/>
    </source>
</evidence>
<keyword evidence="2" id="KW-1185">Reference proteome</keyword>
<organism evidence="1 2">
    <name type="scientific">Kaistella antarctica</name>
    <dbReference type="NCBI Taxonomy" id="266748"/>
    <lineage>
        <taxon>Bacteria</taxon>
        <taxon>Pseudomonadati</taxon>
        <taxon>Bacteroidota</taxon>
        <taxon>Flavobacteriia</taxon>
        <taxon>Flavobacteriales</taxon>
        <taxon>Weeksellaceae</taxon>
        <taxon>Chryseobacterium group</taxon>
        <taxon>Kaistella</taxon>
    </lineage>
</organism>